<proteinExistence type="predicted"/>
<accession>A0AAV0MC38</accession>
<keyword evidence="3" id="KW-1185">Reference proteome</keyword>
<feature type="region of interest" description="Disordered" evidence="1">
    <location>
        <begin position="37"/>
        <end position="67"/>
    </location>
</feature>
<gene>
    <name evidence="2" type="ORF">LITE_LOCUS27636</name>
</gene>
<sequence>MKCKKMVVVVLPFGGLLNPSPMESAIARSSSSFSLLALGRPTPTPPPRPPCSWNSALGKGGTYKYRG</sequence>
<evidence type="ECO:0008006" key="4">
    <source>
        <dbReference type="Google" id="ProtNLM"/>
    </source>
</evidence>
<dbReference type="AlphaFoldDB" id="A0AAV0MC38"/>
<reference evidence="2" key="1">
    <citation type="submission" date="2022-08" db="EMBL/GenBank/DDBJ databases">
        <authorList>
            <person name="Gutierrez-Valencia J."/>
        </authorList>
    </citation>
    <scope>NUCLEOTIDE SEQUENCE</scope>
</reference>
<evidence type="ECO:0000256" key="1">
    <source>
        <dbReference type="SAM" id="MobiDB-lite"/>
    </source>
</evidence>
<dbReference type="Proteomes" id="UP001154282">
    <property type="component" value="Unassembled WGS sequence"/>
</dbReference>
<evidence type="ECO:0000313" key="2">
    <source>
        <dbReference type="EMBL" id="CAI0443370.1"/>
    </source>
</evidence>
<comment type="caution">
    <text evidence="2">The sequence shown here is derived from an EMBL/GenBank/DDBJ whole genome shotgun (WGS) entry which is preliminary data.</text>
</comment>
<organism evidence="2 3">
    <name type="scientific">Linum tenue</name>
    <dbReference type="NCBI Taxonomy" id="586396"/>
    <lineage>
        <taxon>Eukaryota</taxon>
        <taxon>Viridiplantae</taxon>
        <taxon>Streptophyta</taxon>
        <taxon>Embryophyta</taxon>
        <taxon>Tracheophyta</taxon>
        <taxon>Spermatophyta</taxon>
        <taxon>Magnoliopsida</taxon>
        <taxon>eudicotyledons</taxon>
        <taxon>Gunneridae</taxon>
        <taxon>Pentapetalae</taxon>
        <taxon>rosids</taxon>
        <taxon>fabids</taxon>
        <taxon>Malpighiales</taxon>
        <taxon>Linaceae</taxon>
        <taxon>Linum</taxon>
    </lineage>
</organism>
<dbReference type="EMBL" id="CAMGYJ010000007">
    <property type="protein sequence ID" value="CAI0443370.1"/>
    <property type="molecule type" value="Genomic_DNA"/>
</dbReference>
<protein>
    <recommendedName>
        <fullName evidence="4">Secreted protein</fullName>
    </recommendedName>
</protein>
<name>A0AAV0MC38_9ROSI</name>
<evidence type="ECO:0000313" key="3">
    <source>
        <dbReference type="Proteomes" id="UP001154282"/>
    </source>
</evidence>